<evidence type="ECO:0000313" key="1">
    <source>
        <dbReference type="EMBL" id="WXA94372.1"/>
    </source>
</evidence>
<dbReference type="InterPro" id="IPR036465">
    <property type="entry name" value="vWFA_dom_sf"/>
</dbReference>
<dbReference type="PANTHER" id="PTHR39338:SF5">
    <property type="entry name" value="BLR6139 PROTEIN"/>
    <property type="match status" value="1"/>
</dbReference>
<dbReference type="InterPro" id="IPR008912">
    <property type="entry name" value="Uncharacterised_CoxE"/>
</dbReference>
<sequence>MPDARAVTRILDELLWSLRRAGFVISTAQAIDCVRAANAVGLSSAETLRDALAAVIVDRATERARFERTFDTFFRGAHGGPRGDIWQRLAAAGFAQNELDELRTQLEALAASSGGENPLRSLLDGGAELDRLLQLTSVKRSLDALHNPLQAGFFAYRVEQSLGVPRARSALGALRARLRDAFGERGDLLADALKAELDRAAEEVRTHVRNVVAQRAEQEQRPAATLSGTPFVRLSPEEIDEVRRAVRRFADRLRGGERLKRRHARRGRIDPHRTLRRALKTGGVPFEPVRKKRRRDKPRLVLLCDVSDSVRAAACFMLEFVATAHDLFERTRSFVFVSDLAETTELFQRESIDVALARAYSGQVVAVTSNSNYGRALRAFEARYLHDVDRRTTVVILGDGRTNFHEAAPEVLGRIRQRARALVWLSPEPRGAWSMGDSAMGRYEPECTQVLEVRSARELEEAARLLVRLR</sequence>
<protein>
    <submittedName>
        <fullName evidence="1">VWA domain-containing protein</fullName>
    </submittedName>
</protein>
<dbReference type="RefSeq" id="WP_394844978.1">
    <property type="nucleotide sequence ID" value="NZ_CP089982.1"/>
</dbReference>
<dbReference type="Pfam" id="PF05762">
    <property type="entry name" value="VWA_CoxE"/>
    <property type="match status" value="1"/>
</dbReference>
<dbReference type="EMBL" id="CP089982">
    <property type="protein sequence ID" value="WXA94372.1"/>
    <property type="molecule type" value="Genomic_DNA"/>
</dbReference>
<reference evidence="1 2" key="1">
    <citation type="submission" date="2021-12" db="EMBL/GenBank/DDBJ databases">
        <title>Discovery of the Pendulisporaceae a myxobacterial family with distinct sporulation behavior and unique specialized metabolism.</title>
        <authorList>
            <person name="Garcia R."/>
            <person name="Popoff A."/>
            <person name="Bader C.D."/>
            <person name="Loehr J."/>
            <person name="Walesch S."/>
            <person name="Walt C."/>
            <person name="Boldt J."/>
            <person name="Bunk B."/>
            <person name="Haeckl F.J.F.P.J."/>
            <person name="Gunesch A.P."/>
            <person name="Birkelbach J."/>
            <person name="Nuebel U."/>
            <person name="Pietschmann T."/>
            <person name="Bach T."/>
            <person name="Mueller R."/>
        </authorList>
    </citation>
    <scope>NUCLEOTIDE SEQUENCE [LARGE SCALE GENOMIC DNA]</scope>
    <source>
        <strain evidence="1 2">MSr12523</strain>
    </source>
</reference>
<dbReference type="SUPFAM" id="SSF53300">
    <property type="entry name" value="vWA-like"/>
    <property type="match status" value="1"/>
</dbReference>
<proteinExistence type="predicted"/>
<evidence type="ECO:0000313" key="2">
    <source>
        <dbReference type="Proteomes" id="UP001379533"/>
    </source>
</evidence>
<dbReference type="PIRSF" id="PIRSF010256">
    <property type="entry name" value="CoxE_vWa"/>
    <property type="match status" value="1"/>
</dbReference>
<gene>
    <name evidence="1" type="ORF">LZC95_49000</name>
</gene>
<keyword evidence="2" id="KW-1185">Reference proteome</keyword>
<organism evidence="1 2">
    <name type="scientific">Pendulispora brunnea</name>
    <dbReference type="NCBI Taxonomy" id="2905690"/>
    <lineage>
        <taxon>Bacteria</taxon>
        <taxon>Pseudomonadati</taxon>
        <taxon>Myxococcota</taxon>
        <taxon>Myxococcia</taxon>
        <taxon>Myxococcales</taxon>
        <taxon>Sorangiineae</taxon>
        <taxon>Pendulisporaceae</taxon>
        <taxon>Pendulispora</taxon>
    </lineage>
</organism>
<name>A0ABZ2KAH6_9BACT</name>
<accession>A0ABZ2KAH6</accession>
<dbReference type="PANTHER" id="PTHR39338">
    <property type="entry name" value="BLL5662 PROTEIN-RELATED"/>
    <property type="match status" value="1"/>
</dbReference>
<dbReference type="Proteomes" id="UP001379533">
    <property type="component" value="Chromosome"/>
</dbReference>
<dbReference type="InterPro" id="IPR011195">
    <property type="entry name" value="UCP010256"/>
</dbReference>